<evidence type="ECO:0000259" key="2">
    <source>
        <dbReference type="Pfam" id="PF01861"/>
    </source>
</evidence>
<sequence length="354" mass="40545">MAIKLTSGGGMLNRTQKQIFRALMAKPSTFWQLIREQDGHLAHFTQVMEEMLARGLARYEGSHIYLTDKGKKLAQDQGISPLEPLACPTCDGKTVTLQGRFSRVLEEFKEIARQRPPAIAEFDQGYVDTMSTVARVAIMYQRGDLENQDILLIGDDDLTSIAIALTGMARHITVLEVDDRLVEFIDLQARKKGWTNLSVHRYDVRHPLPREFQGQYDTFLIDPVETLPGIRLFLSRCALSLRGKGSAGYFGLTHLEASRDKWYFIQRLILEMNFVITDIIHNFQEYELEREGFVSKNYPLVQRAFGPLPVPDTNWYTSNFFRLEAVGKPRVPEQENIPTGREFYFDDEAYATLP</sequence>
<dbReference type="PANTHER" id="PTHR23290">
    <property type="entry name" value="RRNA N6-ADENOSINE-METHYLTRANSFERASE METTL5"/>
    <property type="match status" value="1"/>
</dbReference>
<dbReference type="InterPro" id="IPR036388">
    <property type="entry name" value="WH-like_DNA-bd_sf"/>
</dbReference>
<dbReference type="Proteomes" id="UP000271256">
    <property type="component" value="Unassembled WGS sequence"/>
</dbReference>
<dbReference type="InterPro" id="IPR036390">
    <property type="entry name" value="WH_DNA-bd_sf"/>
</dbReference>
<dbReference type="Gene3D" id="1.10.10.10">
    <property type="entry name" value="Winged helix-like DNA-binding domain superfamily/Winged helix DNA-binding domain"/>
    <property type="match status" value="1"/>
</dbReference>
<feature type="domain" description="N(4)-bis(aminopropyl)spermidine synthase C-terminal" evidence="2">
    <location>
        <begin position="104"/>
        <end position="349"/>
    </location>
</feature>
<keyword evidence="4" id="KW-1185">Reference proteome</keyword>
<dbReference type="EMBL" id="RBWE01000001">
    <property type="protein sequence ID" value="RKO66305.1"/>
    <property type="molecule type" value="Genomic_DNA"/>
</dbReference>
<dbReference type="GO" id="GO:0032259">
    <property type="term" value="P:methylation"/>
    <property type="evidence" value="ECO:0007669"/>
    <property type="project" value="UniProtKB-KW"/>
</dbReference>
<dbReference type="InterPro" id="IPR002723">
    <property type="entry name" value="BpsA_C"/>
</dbReference>
<dbReference type="InterPro" id="IPR029063">
    <property type="entry name" value="SAM-dependent_MTases_sf"/>
</dbReference>
<comment type="caution">
    <text evidence="3">The sequence shown here is derived from an EMBL/GenBank/DDBJ whole genome shotgun (WGS) entry which is preliminary data.</text>
</comment>
<name>A0A494WZJ9_9FIRM</name>
<dbReference type="HAMAP" id="MF_01947">
    <property type="entry name" value="Aminopropyltransf_BpsA"/>
    <property type="match status" value="1"/>
</dbReference>
<comment type="function">
    <text evidence="1">Involved in the biosynthesis of branched-chain polyamines, which support the growth of thermophiles under high-temperature conditions. Catalyzes the sequential condensation of spermidine with the aminopropyl groups of decarboxylated S-adenosylmethionines to produce N(4)-bis(aminopropyl)spermidine via N(4)-aminopropylspermidine.</text>
</comment>
<dbReference type="PANTHER" id="PTHR23290:SF0">
    <property type="entry name" value="RRNA N6-ADENOSINE-METHYLTRANSFERASE METTL5"/>
    <property type="match status" value="1"/>
</dbReference>
<dbReference type="OrthoDB" id="7593728at2"/>
<evidence type="ECO:0000256" key="1">
    <source>
        <dbReference type="HAMAP-Rule" id="MF_01947"/>
    </source>
</evidence>
<dbReference type="GO" id="GO:0016765">
    <property type="term" value="F:transferase activity, transferring alkyl or aryl (other than methyl) groups"/>
    <property type="evidence" value="ECO:0007669"/>
    <property type="project" value="UniProtKB-UniRule"/>
</dbReference>
<dbReference type="Gene3D" id="3.40.50.150">
    <property type="entry name" value="Vaccinia Virus protein VP39"/>
    <property type="match status" value="1"/>
</dbReference>
<dbReference type="GO" id="GO:0008168">
    <property type="term" value="F:methyltransferase activity"/>
    <property type="evidence" value="ECO:0007669"/>
    <property type="project" value="UniProtKB-KW"/>
</dbReference>
<evidence type="ECO:0000313" key="3">
    <source>
        <dbReference type="EMBL" id="RKO66305.1"/>
    </source>
</evidence>
<dbReference type="SUPFAM" id="SSF53335">
    <property type="entry name" value="S-adenosyl-L-methionine-dependent methyltransferases"/>
    <property type="match status" value="1"/>
</dbReference>
<dbReference type="InterPro" id="IPR051720">
    <property type="entry name" value="rRNA_MeTrfase/Polyamine_Synth"/>
</dbReference>
<dbReference type="CDD" id="cd02440">
    <property type="entry name" value="AdoMet_MTases"/>
    <property type="match status" value="1"/>
</dbReference>
<comment type="catalytic activity">
    <reaction evidence="1">
        <text>2 S-adenosyl 3-(methylsulfanyl)propylamine + spermidine = N(4)-bis(aminopropyl)spermidine + 2 S-methyl-5'-thioadenosine + 2 H(+)</text>
        <dbReference type="Rhea" id="RHEA:44132"/>
        <dbReference type="ChEBI" id="CHEBI:15378"/>
        <dbReference type="ChEBI" id="CHEBI:17509"/>
        <dbReference type="ChEBI" id="CHEBI:57443"/>
        <dbReference type="ChEBI" id="CHEBI:57834"/>
        <dbReference type="ChEBI" id="CHEBI:82771"/>
        <dbReference type="EC" id="2.5.1.128"/>
    </reaction>
</comment>
<keyword evidence="1" id="KW-0963">Cytoplasm</keyword>
<comment type="subcellular location">
    <subcellularLocation>
        <location evidence="1">Cytoplasm</location>
    </subcellularLocation>
</comment>
<dbReference type="GO" id="GO:0005737">
    <property type="term" value="C:cytoplasm"/>
    <property type="evidence" value="ECO:0007669"/>
    <property type="project" value="UniProtKB-SubCell"/>
</dbReference>
<gene>
    <name evidence="1" type="primary">bpsA</name>
    <name evidence="3" type="ORF">D7024_04685</name>
</gene>
<evidence type="ECO:0000313" key="4">
    <source>
        <dbReference type="Proteomes" id="UP000271256"/>
    </source>
</evidence>
<comment type="similarity">
    <text evidence="1">Belongs to the branched-chain polyamine synthase family.</text>
</comment>
<dbReference type="AlphaFoldDB" id="A0A494WZJ9"/>
<dbReference type="PIRSF" id="PIRSF005895">
    <property type="entry name" value="UCP005895_mtase"/>
    <property type="match status" value="1"/>
</dbReference>
<dbReference type="Pfam" id="PF01861">
    <property type="entry name" value="BpsA_C"/>
    <property type="match status" value="1"/>
</dbReference>
<reference evidence="3 4" key="1">
    <citation type="submission" date="2018-10" db="EMBL/GenBank/DDBJ databases">
        <authorList>
            <person name="Grouzdev D.S."/>
            <person name="Krutkina M.S."/>
            <person name="Tourova T.P."/>
            <person name="Nazina T.N."/>
        </authorList>
    </citation>
    <scope>NUCLEOTIDE SEQUENCE [LARGE SCALE GENOMIC DNA]</scope>
    <source>
        <strain evidence="3 4">435</strain>
    </source>
</reference>
<dbReference type="InterPro" id="IPR014435">
    <property type="entry name" value="BpsA"/>
</dbReference>
<dbReference type="EC" id="2.5.1.128" evidence="1"/>
<dbReference type="GO" id="GO:0006596">
    <property type="term" value="P:polyamine biosynthetic process"/>
    <property type="evidence" value="ECO:0007669"/>
    <property type="project" value="UniProtKB-UniRule"/>
</dbReference>
<organism evidence="3 4">
    <name type="scientific">Desulfofundulus salinus</name>
    <dbReference type="NCBI Taxonomy" id="2419843"/>
    <lineage>
        <taxon>Bacteria</taxon>
        <taxon>Bacillati</taxon>
        <taxon>Bacillota</taxon>
        <taxon>Clostridia</taxon>
        <taxon>Eubacteriales</taxon>
        <taxon>Peptococcaceae</taxon>
        <taxon>Desulfofundulus</taxon>
    </lineage>
</organism>
<accession>A0A494WZJ9</accession>
<dbReference type="SUPFAM" id="SSF46785">
    <property type="entry name" value="Winged helix' DNA-binding domain"/>
    <property type="match status" value="1"/>
</dbReference>
<proteinExistence type="inferred from homology"/>
<keyword evidence="1 3" id="KW-0808">Transferase</keyword>
<comment type="pathway">
    <text evidence="1">Amine and polyamine biosynthesis.</text>
</comment>
<keyword evidence="1" id="KW-0620">Polyamine biosynthesis</keyword>
<protein>
    <recommendedName>
        <fullName evidence="1">N(4)-bis(aminopropyl)spermidine synthase</fullName>
        <ecNumber evidence="1">2.5.1.128</ecNumber>
    </recommendedName>
    <alternativeName>
        <fullName evidence="1">Branched-chain polyamine synthase A</fullName>
    </alternativeName>
</protein>
<keyword evidence="3" id="KW-0489">Methyltransferase</keyword>